<dbReference type="FunCoup" id="A0A1C7NG60">
    <property type="interactions" value="12"/>
</dbReference>
<evidence type="ECO:0000256" key="1">
    <source>
        <dbReference type="ARBA" id="ARBA00022574"/>
    </source>
</evidence>
<dbReference type="OrthoDB" id="1932312at2759"/>
<evidence type="ECO:0000256" key="4">
    <source>
        <dbReference type="SAM" id="MobiDB-lite"/>
    </source>
</evidence>
<dbReference type="PANTHER" id="PTHR14221">
    <property type="entry name" value="WD REPEAT DOMAIN 44"/>
    <property type="match status" value="1"/>
</dbReference>
<dbReference type="InterPro" id="IPR040324">
    <property type="entry name" value="WDR44/Dgr2"/>
</dbReference>
<feature type="region of interest" description="Disordered" evidence="4">
    <location>
        <begin position="592"/>
        <end position="620"/>
    </location>
</feature>
<dbReference type="InterPro" id="IPR015943">
    <property type="entry name" value="WD40/YVTN_repeat-like_dom_sf"/>
</dbReference>
<keyword evidence="2" id="KW-0677">Repeat</keyword>
<name>A0A1C7NG60_9FUNG</name>
<organism evidence="5 6">
    <name type="scientific">Choanephora cucurbitarum</name>
    <dbReference type="NCBI Taxonomy" id="101091"/>
    <lineage>
        <taxon>Eukaryota</taxon>
        <taxon>Fungi</taxon>
        <taxon>Fungi incertae sedis</taxon>
        <taxon>Mucoromycota</taxon>
        <taxon>Mucoromycotina</taxon>
        <taxon>Mucoromycetes</taxon>
        <taxon>Mucorales</taxon>
        <taxon>Mucorineae</taxon>
        <taxon>Choanephoraceae</taxon>
        <taxon>Choanephoroideae</taxon>
        <taxon>Choanephora</taxon>
    </lineage>
</organism>
<feature type="region of interest" description="Disordered" evidence="4">
    <location>
        <begin position="105"/>
        <end position="141"/>
    </location>
</feature>
<evidence type="ECO:0000256" key="3">
    <source>
        <dbReference type="PROSITE-ProRule" id="PRU00221"/>
    </source>
</evidence>
<feature type="compositionally biased region" description="Polar residues" evidence="4">
    <location>
        <begin position="647"/>
        <end position="659"/>
    </location>
</feature>
<accession>A0A1C7NG60</accession>
<feature type="repeat" description="WD" evidence="3">
    <location>
        <begin position="274"/>
        <end position="304"/>
    </location>
</feature>
<dbReference type="EMBL" id="LUGH01000185">
    <property type="protein sequence ID" value="OBZ87960.1"/>
    <property type="molecule type" value="Genomic_DNA"/>
</dbReference>
<dbReference type="Pfam" id="PF00400">
    <property type="entry name" value="WD40"/>
    <property type="match status" value="4"/>
</dbReference>
<gene>
    <name evidence="5" type="ORF">A0J61_03990</name>
</gene>
<dbReference type="Proteomes" id="UP000093000">
    <property type="component" value="Unassembled WGS sequence"/>
</dbReference>
<keyword evidence="6" id="KW-1185">Reference proteome</keyword>
<reference evidence="5 6" key="1">
    <citation type="submission" date="2016-03" db="EMBL/GenBank/DDBJ databases">
        <title>Choanephora cucurbitarum.</title>
        <authorList>
            <person name="Min B."/>
            <person name="Park H."/>
            <person name="Park J.-H."/>
            <person name="Shin H.-D."/>
            <person name="Choi I.-G."/>
        </authorList>
    </citation>
    <scope>NUCLEOTIDE SEQUENCE [LARGE SCALE GENOMIC DNA]</scope>
    <source>
        <strain evidence="5 6">KUS-F28377</strain>
    </source>
</reference>
<dbReference type="InterPro" id="IPR036322">
    <property type="entry name" value="WD40_repeat_dom_sf"/>
</dbReference>
<sequence>MMSSTDAVDTLVQNAREGYVIREPDTYKPSQPEGIFLTSENKTVLRTLYKKETKIDKHPEHDIDSNSIHEKSPSASRKHKIGFFERIGIKRKQHGTENTNAEALIYSEDESDEDEKSSSVLPPTGEEEEVEASSSSITSFEDNQIAIPQTSIVSPSVGTSNAQLNPKYIKTKTKQKKGQKEFSRLVLAQTITTSQLETGNRRNSIELAADPGPNHPYGAIWAMRFSKDGRYLATAGQNCIIHVWKLINPQKQPSEDNIDPISNKIIDESEVIEYTGHTADILELAWSKNHFLLSSSIDHSVRLWHPTQENCLCVFQHPDLVTSVEFHPKDDRFFVSGCMDGRVRIWSIPEKRVAFWNEVPGNQCITAVTFTLDGKTVIIGTSDGHCFFYETQSLKYITQISISTSGRNTSSKKGPKITGIETMPGMLPGEEKILVTSNDSKIRLYNIKDKSLMFKYKGSENSMLQTKATFSDDGRYIISGSDNCHTYIWRTELSGESSSHHLQDARNKAISAFGHVDEASFGFGSHHFDAASTYQQQQQQKGGLSKWLKRKDDHRTDKTLNQPEFFEAHEHVVTTSVFAPTKTKQLFMKPKQEISPLNLRRMSTASSSSQSSSLIDEEATSSDGHIIVTSDFRGVIRVWRMDPVPTRKTSFGENQLDGCSSQSSASLNSNGNWSTTSTPSPRRRNLGGIFNSSRYPKQ</sequence>
<keyword evidence="1 3" id="KW-0853">WD repeat</keyword>
<comment type="caution">
    <text evidence="5">The sequence shown here is derived from an EMBL/GenBank/DDBJ whole genome shotgun (WGS) entry which is preliminary data.</text>
</comment>
<dbReference type="SUPFAM" id="SSF50978">
    <property type="entry name" value="WD40 repeat-like"/>
    <property type="match status" value="1"/>
</dbReference>
<dbReference type="InParanoid" id="A0A1C7NG60"/>
<evidence type="ECO:0000313" key="5">
    <source>
        <dbReference type="EMBL" id="OBZ87960.1"/>
    </source>
</evidence>
<dbReference type="SMART" id="SM00320">
    <property type="entry name" value="WD40"/>
    <property type="match status" value="6"/>
</dbReference>
<feature type="repeat" description="WD" evidence="3">
    <location>
        <begin position="314"/>
        <end position="348"/>
    </location>
</feature>
<dbReference type="PROSITE" id="PS50082">
    <property type="entry name" value="WD_REPEATS_2"/>
    <property type="match status" value="2"/>
</dbReference>
<feature type="compositionally biased region" description="Low complexity" evidence="4">
    <location>
        <begin position="603"/>
        <end position="613"/>
    </location>
</feature>
<proteinExistence type="predicted"/>
<protein>
    <submittedName>
        <fullName evidence="5">Putative WD repeat-containing protein C3H5.08c</fullName>
    </submittedName>
</protein>
<feature type="compositionally biased region" description="Basic and acidic residues" evidence="4">
    <location>
        <begin position="58"/>
        <end position="72"/>
    </location>
</feature>
<feature type="region of interest" description="Disordered" evidence="4">
    <location>
        <begin position="58"/>
        <end position="77"/>
    </location>
</feature>
<dbReference type="PROSITE" id="PS50294">
    <property type="entry name" value="WD_REPEATS_REGION"/>
    <property type="match status" value="2"/>
</dbReference>
<feature type="compositionally biased region" description="Low complexity" evidence="4">
    <location>
        <begin position="660"/>
        <end position="672"/>
    </location>
</feature>
<evidence type="ECO:0000313" key="6">
    <source>
        <dbReference type="Proteomes" id="UP000093000"/>
    </source>
</evidence>
<feature type="compositionally biased region" description="Low complexity" evidence="4">
    <location>
        <begin position="132"/>
        <end position="141"/>
    </location>
</feature>
<evidence type="ECO:0000256" key="2">
    <source>
        <dbReference type="ARBA" id="ARBA00022737"/>
    </source>
</evidence>
<dbReference type="PANTHER" id="PTHR14221:SF0">
    <property type="entry name" value="WD REPEAT-CONTAINING PROTEIN 44"/>
    <property type="match status" value="1"/>
</dbReference>
<feature type="region of interest" description="Disordered" evidence="4">
    <location>
        <begin position="646"/>
        <end position="698"/>
    </location>
</feature>
<dbReference type="InterPro" id="IPR001680">
    <property type="entry name" value="WD40_rpt"/>
</dbReference>
<dbReference type="Gene3D" id="2.130.10.10">
    <property type="entry name" value="YVTN repeat-like/Quinoprotein amine dehydrogenase"/>
    <property type="match status" value="1"/>
</dbReference>
<dbReference type="AlphaFoldDB" id="A0A1C7NG60"/>